<evidence type="ECO:0000259" key="3">
    <source>
        <dbReference type="PROSITE" id="PS50113"/>
    </source>
</evidence>
<feature type="region of interest" description="Disordered" evidence="1">
    <location>
        <begin position="215"/>
        <end position="235"/>
    </location>
</feature>
<keyword evidence="4" id="KW-0067">ATP-binding</keyword>
<dbReference type="Pfam" id="PF13426">
    <property type="entry name" value="PAS_9"/>
    <property type="match status" value="1"/>
</dbReference>
<dbReference type="PRINTS" id="PR00344">
    <property type="entry name" value="BCTRLSENSOR"/>
</dbReference>
<dbReference type="Pfam" id="PF13188">
    <property type="entry name" value="PAS_8"/>
    <property type="match status" value="1"/>
</dbReference>
<sequence length="629" mass="70153">MIDRQQRIQALYEISLSIGPKETLEATADNALSGYLQKLNCSVGAIFQRRLEDGGIRYEVTATIPASPYGNDTLRAAIDHLPDTVDEQLSFVTELPITGSTDTGSHYYLMELPDFGVLVLGKRGGEIDEITRSALKPLNEKLAEACRSQLVEGQLRTERNRFEAVFDAIPEPVANTVVEHGEERVKRVNRTFENTFGYDERTARDRPIDDLINPEVETATDGSPTSLHDGSEPREVRCETADGVGEFLFRRVPVDTPDSREYIHLYVDITSQKQRQEELERYERLVENLPIGVYRTTPGPEGEFRLVNGGLVDILEGTSREEFQELSVTDIYVDPDERKRFSDQLLEQGSVDGVELRLQTVDGNPVWCEVSGIAVEEDGQTVFELALQDITERKERQQQLAVLNRVLRHNLRNAMNVIRGNTALLSDGIDDEELQTHVTAIEQRVTNLEQLSEKAGTVRSLFDQGREVNVTCDVNELLGELESEFEETHPSATMRIDEFDPVAIWADVRLKMALMELVDNAVVHNDQPEPVVTVSVDASETKPADSWVDISIVDNGPGIPDDERQAIETGQETPLQHGTGLGLWLVYWTVSLLGGEISIDDHPTGTRIILTLPRASGDRSPQAANVDAN</sequence>
<dbReference type="PROSITE" id="PS50113">
    <property type="entry name" value="PAC"/>
    <property type="match status" value="1"/>
</dbReference>
<keyword evidence="5" id="KW-1185">Reference proteome</keyword>
<dbReference type="SUPFAM" id="SSF47384">
    <property type="entry name" value="Homodimeric domain of signal transducing histidine kinase"/>
    <property type="match status" value="1"/>
</dbReference>
<dbReference type="InterPro" id="IPR004358">
    <property type="entry name" value="Sig_transdc_His_kin-like_C"/>
</dbReference>
<evidence type="ECO:0000256" key="1">
    <source>
        <dbReference type="SAM" id="MobiDB-lite"/>
    </source>
</evidence>
<dbReference type="CDD" id="cd00075">
    <property type="entry name" value="HATPase"/>
    <property type="match status" value="1"/>
</dbReference>
<keyword evidence="4" id="KW-0547">Nucleotide-binding</keyword>
<dbReference type="InterPro" id="IPR003594">
    <property type="entry name" value="HATPase_dom"/>
</dbReference>
<dbReference type="SUPFAM" id="SSF55874">
    <property type="entry name" value="ATPase domain of HSP90 chaperone/DNA topoisomerase II/histidine kinase"/>
    <property type="match status" value="1"/>
</dbReference>
<organism evidence="4 5">
    <name type="scientific">Halohasta litorea</name>
    <dbReference type="NCBI Taxonomy" id="869891"/>
    <lineage>
        <taxon>Archaea</taxon>
        <taxon>Methanobacteriati</taxon>
        <taxon>Methanobacteriota</taxon>
        <taxon>Stenosarchaea group</taxon>
        <taxon>Halobacteria</taxon>
        <taxon>Halobacteriales</taxon>
        <taxon>Haloferacaceae</taxon>
        <taxon>Halohasta</taxon>
    </lineage>
</organism>
<dbReference type="RefSeq" id="WP_256394978.1">
    <property type="nucleotide sequence ID" value="NZ_JANHDJ010000001.1"/>
</dbReference>
<dbReference type="CDD" id="cd00130">
    <property type="entry name" value="PAS"/>
    <property type="match status" value="1"/>
</dbReference>
<dbReference type="SMART" id="SM00091">
    <property type="entry name" value="PAS"/>
    <property type="match status" value="2"/>
</dbReference>
<feature type="domain" description="PAC" evidence="3">
    <location>
        <begin position="352"/>
        <end position="402"/>
    </location>
</feature>
<protein>
    <submittedName>
        <fullName evidence="4">ATP-binding protein</fullName>
    </submittedName>
</protein>
<dbReference type="GO" id="GO:0005524">
    <property type="term" value="F:ATP binding"/>
    <property type="evidence" value="ECO:0007669"/>
    <property type="project" value="UniProtKB-KW"/>
</dbReference>
<dbReference type="InterPro" id="IPR005467">
    <property type="entry name" value="His_kinase_dom"/>
</dbReference>
<dbReference type="Pfam" id="PF02518">
    <property type="entry name" value="HATPase_c"/>
    <property type="match status" value="1"/>
</dbReference>
<dbReference type="InterPro" id="IPR000014">
    <property type="entry name" value="PAS"/>
</dbReference>
<evidence type="ECO:0000259" key="2">
    <source>
        <dbReference type="PROSITE" id="PS50109"/>
    </source>
</evidence>
<dbReference type="AlphaFoldDB" id="A0ABD6D7G0"/>
<dbReference type="Gene3D" id="3.30.565.10">
    <property type="entry name" value="Histidine kinase-like ATPase, C-terminal domain"/>
    <property type="match status" value="1"/>
</dbReference>
<dbReference type="InterPro" id="IPR001610">
    <property type="entry name" value="PAC"/>
</dbReference>
<dbReference type="Gene3D" id="3.30.450.20">
    <property type="entry name" value="PAS domain"/>
    <property type="match status" value="2"/>
</dbReference>
<gene>
    <name evidence="4" type="ORF">ACFSBW_05235</name>
</gene>
<dbReference type="NCBIfam" id="TIGR00229">
    <property type="entry name" value="sensory_box"/>
    <property type="match status" value="1"/>
</dbReference>
<evidence type="ECO:0000313" key="5">
    <source>
        <dbReference type="Proteomes" id="UP001597052"/>
    </source>
</evidence>
<comment type="caution">
    <text evidence="4">The sequence shown here is derived from an EMBL/GenBank/DDBJ whole genome shotgun (WGS) entry which is preliminary data.</text>
</comment>
<dbReference type="SMART" id="SM00387">
    <property type="entry name" value="HATPase_c"/>
    <property type="match status" value="1"/>
</dbReference>
<dbReference type="Proteomes" id="UP001597052">
    <property type="component" value="Unassembled WGS sequence"/>
</dbReference>
<dbReference type="EMBL" id="JBHUDM010000001">
    <property type="protein sequence ID" value="MFD1641277.1"/>
    <property type="molecule type" value="Genomic_DNA"/>
</dbReference>
<dbReference type="PANTHER" id="PTHR43065">
    <property type="entry name" value="SENSOR HISTIDINE KINASE"/>
    <property type="match status" value="1"/>
</dbReference>
<dbReference type="InterPro" id="IPR000700">
    <property type="entry name" value="PAS-assoc_C"/>
</dbReference>
<dbReference type="SUPFAM" id="SSF55785">
    <property type="entry name" value="PYP-like sensor domain (PAS domain)"/>
    <property type="match status" value="2"/>
</dbReference>
<dbReference type="InterPro" id="IPR036097">
    <property type="entry name" value="HisK_dim/P_sf"/>
</dbReference>
<reference evidence="4 5" key="1">
    <citation type="journal article" date="2019" name="Int. J. Syst. Evol. Microbiol.">
        <title>The Global Catalogue of Microorganisms (GCM) 10K type strain sequencing project: providing services to taxonomists for standard genome sequencing and annotation.</title>
        <authorList>
            <consortium name="The Broad Institute Genomics Platform"/>
            <consortium name="The Broad Institute Genome Sequencing Center for Infectious Disease"/>
            <person name="Wu L."/>
            <person name="Ma J."/>
        </authorList>
    </citation>
    <scope>NUCLEOTIDE SEQUENCE [LARGE SCALE GENOMIC DNA]</scope>
    <source>
        <strain evidence="4 5">CGMCC 1.10593</strain>
    </source>
</reference>
<name>A0ABD6D7G0_9EURY</name>
<evidence type="ECO:0000313" key="4">
    <source>
        <dbReference type="EMBL" id="MFD1641277.1"/>
    </source>
</evidence>
<dbReference type="PROSITE" id="PS50109">
    <property type="entry name" value="HIS_KIN"/>
    <property type="match status" value="1"/>
</dbReference>
<proteinExistence type="predicted"/>
<dbReference type="InterPro" id="IPR036890">
    <property type="entry name" value="HATPase_C_sf"/>
</dbReference>
<accession>A0ABD6D7G0</accession>
<dbReference type="InterPro" id="IPR035965">
    <property type="entry name" value="PAS-like_dom_sf"/>
</dbReference>
<feature type="domain" description="Histidine kinase" evidence="2">
    <location>
        <begin position="406"/>
        <end position="616"/>
    </location>
</feature>
<dbReference type="SMART" id="SM00086">
    <property type="entry name" value="PAC"/>
    <property type="match status" value="1"/>
</dbReference>